<keyword evidence="4 15" id="KW-0021">Allosteric enzyme</keyword>
<dbReference type="NCBIfam" id="NF001097">
    <property type="entry name" value="PRK00129.1"/>
    <property type="match status" value="1"/>
</dbReference>
<dbReference type="EC" id="2.4.2.9" evidence="3 15"/>
<dbReference type="InterPro" id="IPR005765">
    <property type="entry name" value="UPRT"/>
</dbReference>
<dbReference type="Proteomes" id="UP000074108">
    <property type="component" value="Unassembled WGS sequence"/>
</dbReference>
<evidence type="ECO:0000259" key="16">
    <source>
        <dbReference type="Pfam" id="PF14681"/>
    </source>
</evidence>
<dbReference type="SUPFAM" id="SSF53271">
    <property type="entry name" value="PRTase-like"/>
    <property type="match status" value="1"/>
</dbReference>
<proteinExistence type="inferred from homology"/>
<keyword evidence="6 15" id="KW-0808">Transferase</keyword>
<dbReference type="PANTHER" id="PTHR32315">
    <property type="entry name" value="ADENINE PHOSPHORIBOSYLTRANSFERASE"/>
    <property type="match status" value="1"/>
</dbReference>
<comment type="cofactor">
    <cofactor evidence="15">
        <name>Mg(2+)</name>
        <dbReference type="ChEBI" id="CHEBI:18420"/>
    </cofactor>
    <text evidence="15">Binds 1 Mg(2+) ion per subunit. The magnesium is bound as Mg-PRPP.</text>
</comment>
<comment type="similarity">
    <text evidence="2 15">Belongs to the UPRTase family.</text>
</comment>
<dbReference type="UniPathway" id="UPA00574">
    <property type="reaction ID" value="UER00636"/>
</dbReference>
<dbReference type="InterPro" id="IPR050054">
    <property type="entry name" value="UPRTase/APRTase"/>
</dbReference>
<reference evidence="17 18" key="1">
    <citation type="journal article" date="2016" name="Front. Microbiol.">
        <title>Microevolution Analysis of Bacillus coahuilensis Unveils Differences in Phosphorus Acquisition Strategies and Their Regulation.</title>
        <authorList>
            <person name="Gomez-Lunar Z."/>
            <person name="Hernandez-Gonzalez I."/>
            <person name="Rodriguez-Torres M.D."/>
            <person name="Souza V."/>
            <person name="Olmedo-Alvarez G."/>
        </authorList>
    </citation>
    <scope>NUCLEOTIDE SEQUENCE [LARGE SCALE GENOMIC DNA]</scope>
    <source>
        <strain evidence="18">p1.1.43</strain>
    </source>
</reference>
<evidence type="ECO:0000256" key="5">
    <source>
        <dbReference type="ARBA" id="ARBA00022676"/>
    </source>
</evidence>
<feature type="binding site" evidence="15">
    <location>
        <position position="104"/>
    </location>
    <ligand>
        <name>5-phospho-alpha-D-ribose 1-diphosphate</name>
        <dbReference type="ChEBI" id="CHEBI:58017"/>
    </ligand>
</feature>
<dbReference type="GO" id="GO:0004845">
    <property type="term" value="F:uracil phosphoribosyltransferase activity"/>
    <property type="evidence" value="ECO:0007669"/>
    <property type="project" value="UniProtKB-UniRule"/>
</dbReference>
<accession>A0A147K4B3</accession>
<organism evidence="17 18">
    <name type="scientific">Bacillus coahuilensis p1.1.43</name>
    <dbReference type="NCBI Taxonomy" id="1150625"/>
    <lineage>
        <taxon>Bacteria</taxon>
        <taxon>Bacillati</taxon>
        <taxon>Bacillota</taxon>
        <taxon>Bacilli</taxon>
        <taxon>Bacillales</taxon>
        <taxon>Bacillaceae</taxon>
        <taxon>Bacillus</taxon>
    </lineage>
</organism>
<evidence type="ECO:0000256" key="6">
    <source>
        <dbReference type="ARBA" id="ARBA00022679"/>
    </source>
</evidence>
<evidence type="ECO:0000256" key="13">
    <source>
        <dbReference type="ARBA" id="ARBA00072146"/>
    </source>
</evidence>
<dbReference type="RefSeq" id="WP_010175594.1">
    <property type="nucleotide sequence ID" value="NZ_LDYG01000053.1"/>
</dbReference>
<evidence type="ECO:0000313" key="17">
    <source>
        <dbReference type="EMBL" id="KUP04162.1"/>
    </source>
</evidence>
<feature type="binding site" evidence="15">
    <location>
        <begin position="199"/>
        <end position="201"/>
    </location>
    <ligand>
        <name>uracil</name>
        <dbReference type="ChEBI" id="CHEBI:17568"/>
    </ligand>
</feature>
<dbReference type="OrthoDB" id="9781675at2"/>
<evidence type="ECO:0000256" key="14">
    <source>
        <dbReference type="ARBA" id="ARBA00079807"/>
    </source>
</evidence>
<feature type="binding site" evidence="15">
    <location>
        <position position="79"/>
    </location>
    <ligand>
        <name>5-phospho-alpha-D-ribose 1-diphosphate</name>
        <dbReference type="ChEBI" id="CHEBI:58017"/>
    </ligand>
</feature>
<comment type="pathway">
    <text evidence="1 15">Pyrimidine metabolism; UMP biosynthesis via salvage pathway; UMP from uracil: step 1/1.</text>
</comment>
<dbReference type="FunFam" id="3.40.50.2020:FF:000003">
    <property type="entry name" value="Uracil phosphoribosyltransferase"/>
    <property type="match status" value="1"/>
</dbReference>
<protein>
    <recommendedName>
        <fullName evidence="13 15">Uracil phosphoribosyltransferase</fullName>
        <ecNumber evidence="3 15">2.4.2.9</ecNumber>
    </recommendedName>
    <alternativeName>
        <fullName evidence="10 15">UMP pyrophosphorylase</fullName>
    </alternativeName>
    <alternativeName>
        <fullName evidence="14 15">UPRTase</fullName>
    </alternativeName>
</protein>
<evidence type="ECO:0000256" key="4">
    <source>
        <dbReference type="ARBA" id="ARBA00022533"/>
    </source>
</evidence>
<dbReference type="Pfam" id="PF14681">
    <property type="entry name" value="UPRTase"/>
    <property type="match status" value="1"/>
</dbReference>
<dbReference type="InterPro" id="IPR029057">
    <property type="entry name" value="PRTase-like"/>
</dbReference>
<comment type="activity regulation">
    <text evidence="15">Allosterically activated by GTP.</text>
</comment>
<keyword evidence="18" id="KW-1185">Reference proteome</keyword>
<feature type="binding site" evidence="15">
    <location>
        <begin position="131"/>
        <end position="139"/>
    </location>
    <ligand>
        <name>5-phospho-alpha-D-ribose 1-diphosphate</name>
        <dbReference type="ChEBI" id="CHEBI:58017"/>
    </ligand>
</feature>
<evidence type="ECO:0000256" key="15">
    <source>
        <dbReference type="HAMAP-Rule" id="MF_01218"/>
    </source>
</evidence>
<dbReference type="GO" id="GO:0000287">
    <property type="term" value="F:magnesium ion binding"/>
    <property type="evidence" value="ECO:0007669"/>
    <property type="project" value="UniProtKB-UniRule"/>
</dbReference>
<feature type="domain" description="Phosphoribosyltransferase" evidence="16">
    <location>
        <begin position="6"/>
        <end position="208"/>
    </location>
</feature>
<evidence type="ECO:0000256" key="9">
    <source>
        <dbReference type="ARBA" id="ARBA00023134"/>
    </source>
</evidence>
<evidence type="ECO:0000256" key="8">
    <source>
        <dbReference type="ARBA" id="ARBA00022842"/>
    </source>
</evidence>
<feature type="binding site" evidence="15">
    <location>
        <position position="200"/>
    </location>
    <ligand>
        <name>5-phospho-alpha-D-ribose 1-diphosphate</name>
        <dbReference type="ChEBI" id="CHEBI:58017"/>
    </ligand>
</feature>
<evidence type="ECO:0000313" key="18">
    <source>
        <dbReference type="Proteomes" id="UP000074108"/>
    </source>
</evidence>
<keyword evidence="9 15" id="KW-0342">GTP-binding</keyword>
<name>A0A147K4B3_9BACI</name>
<dbReference type="STRING" id="1150625.Q75_16390"/>
<evidence type="ECO:0000256" key="11">
    <source>
        <dbReference type="ARBA" id="ARBA00052919"/>
    </source>
</evidence>
<dbReference type="GO" id="GO:0005737">
    <property type="term" value="C:cytoplasm"/>
    <property type="evidence" value="ECO:0007669"/>
    <property type="project" value="UniProtKB-ARBA"/>
</dbReference>
<dbReference type="InterPro" id="IPR034332">
    <property type="entry name" value="Upp_B"/>
</dbReference>
<gene>
    <name evidence="15 17" type="primary">upp</name>
    <name evidence="17" type="ORF">Q75_16390</name>
</gene>
<dbReference type="AlphaFoldDB" id="A0A147K4B3"/>
<comment type="function">
    <text evidence="12 15">Catalyzes the conversion of uracil and 5-phospho-alpha-D-ribose 1-diphosphate (PRPP) to UMP and diphosphate.</text>
</comment>
<dbReference type="PATRIC" id="fig|1150625.3.peg.3440"/>
<evidence type="ECO:0000256" key="3">
    <source>
        <dbReference type="ARBA" id="ARBA00011894"/>
    </source>
</evidence>
<keyword evidence="7 15" id="KW-0547">Nucleotide-binding</keyword>
<evidence type="ECO:0000256" key="2">
    <source>
        <dbReference type="ARBA" id="ARBA00009516"/>
    </source>
</evidence>
<dbReference type="PANTHER" id="PTHR32315:SF4">
    <property type="entry name" value="URACIL PHOSPHORIBOSYLTRANSFERASE, CHLOROPLASTIC"/>
    <property type="match status" value="1"/>
</dbReference>
<evidence type="ECO:0000256" key="12">
    <source>
        <dbReference type="ARBA" id="ARBA00056901"/>
    </source>
</evidence>
<comment type="caution">
    <text evidence="17">The sequence shown here is derived from an EMBL/GenBank/DDBJ whole genome shotgun (WGS) entry which is preliminary data.</text>
</comment>
<keyword evidence="8 15" id="KW-0460">Magnesium</keyword>
<dbReference type="Gene3D" id="3.40.50.2020">
    <property type="match status" value="1"/>
</dbReference>
<dbReference type="CDD" id="cd06223">
    <property type="entry name" value="PRTases_typeI"/>
    <property type="match status" value="1"/>
</dbReference>
<dbReference type="NCBIfam" id="TIGR01091">
    <property type="entry name" value="upp"/>
    <property type="match status" value="1"/>
</dbReference>
<feature type="binding site" evidence="15">
    <location>
        <position position="194"/>
    </location>
    <ligand>
        <name>uracil</name>
        <dbReference type="ChEBI" id="CHEBI:17568"/>
    </ligand>
</feature>
<sequence>MAKVYVFDHPLIQHKLTHIRDVQTGTKEFRELVDEVATLMAFEITRDMPLEEIEVQTPVSKAKAKVLSGKKLGIVPILRAGIGMVDGILKLIPTAKVGHVGLYRDPETLQPVEYYVKLPSDIEERELIVVDPMLATGGSAVEAIHSLKKRGARNIKFMCLIAAPEGVEILKEAHPDVDIYIASLDEKLNEKGYIVPGLGDAGDRLFGTK</sequence>
<evidence type="ECO:0000256" key="10">
    <source>
        <dbReference type="ARBA" id="ARBA00031082"/>
    </source>
</evidence>
<dbReference type="GO" id="GO:0006223">
    <property type="term" value="P:uracil salvage"/>
    <property type="evidence" value="ECO:0007669"/>
    <property type="project" value="InterPro"/>
</dbReference>
<dbReference type="GO" id="GO:0005525">
    <property type="term" value="F:GTP binding"/>
    <property type="evidence" value="ECO:0007669"/>
    <property type="project" value="UniProtKB-KW"/>
</dbReference>
<dbReference type="GO" id="GO:0044206">
    <property type="term" value="P:UMP salvage"/>
    <property type="evidence" value="ECO:0007669"/>
    <property type="project" value="UniProtKB-UniRule"/>
</dbReference>
<evidence type="ECO:0000256" key="1">
    <source>
        <dbReference type="ARBA" id="ARBA00005180"/>
    </source>
</evidence>
<evidence type="ECO:0000256" key="7">
    <source>
        <dbReference type="ARBA" id="ARBA00022741"/>
    </source>
</evidence>
<dbReference type="EMBL" id="LDYG01000053">
    <property type="protein sequence ID" value="KUP04162.1"/>
    <property type="molecule type" value="Genomic_DNA"/>
</dbReference>
<keyword evidence="5 15" id="KW-0328">Glycosyltransferase</keyword>
<comment type="catalytic activity">
    <reaction evidence="11 15">
        <text>UMP + diphosphate = 5-phospho-alpha-D-ribose 1-diphosphate + uracil</text>
        <dbReference type="Rhea" id="RHEA:13017"/>
        <dbReference type="ChEBI" id="CHEBI:17568"/>
        <dbReference type="ChEBI" id="CHEBI:33019"/>
        <dbReference type="ChEBI" id="CHEBI:57865"/>
        <dbReference type="ChEBI" id="CHEBI:58017"/>
        <dbReference type="EC" id="2.4.2.9"/>
    </reaction>
</comment>
<dbReference type="InterPro" id="IPR000836">
    <property type="entry name" value="PRTase_dom"/>
</dbReference>
<dbReference type="HAMAP" id="MF_01218_B">
    <property type="entry name" value="Upp_B"/>
    <property type="match status" value="1"/>
</dbReference>